<proteinExistence type="predicted"/>
<dbReference type="EMBL" id="FQVG01000001">
    <property type="protein sequence ID" value="SHE27747.1"/>
    <property type="molecule type" value="Genomic_DNA"/>
</dbReference>
<dbReference type="RefSeq" id="WP_073247550.1">
    <property type="nucleotide sequence ID" value="NZ_FQVG01000001.1"/>
</dbReference>
<evidence type="ECO:0000313" key="1">
    <source>
        <dbReference type="EMBL" id="SHE27747.1"/>
    </source>
</evidence>
<evidence type="ECO:0000313" key="2">
    <source>
        <dbReference type="Proteomes" id="UP000184423"/>
    </source>
</evidence>
<sequence>MNLYSAIDTYKKISILGMSKNSGKTVVLNELIDICKKKKRIVCLTSIGVDGEGRDIVYKTKKPKIYAYEGTLIATSEEALKSFSAKYEIIDILPFSTCLGRIVIVKIIRDGYVLLAGPDSNREISQVSDMMLTLGGDIVLIDGALNRKTQGSPSITDACILSTGASLSRDINITIKKTKHTVDMLSLNRVEEDALNKINSLNSKNVLLIGDNTIDTDIKTSLGNEDEILNRIDKNIKYIYLPGSLTGTFLNKIKGLEVDIIVKDGTKIFVNREDYDSFRVAGGNIYVLERINLICVTQNPTSPFGYYYNPDVFLQNLRRALYPLDVYDVLYEGVGV</sequence>
<organism evidence="1 2">
    <name type="scientific">Caloramator proteoclasticus DSM 10124</name>
    <dbReference type="NCBI Taxonomy" id="1121262"/>
    <lineage>
        <taxon>Bacteria</taxon>
        <taxon>Bacillati</taxon>
        <taxon>Bacillota</taxon>
        <taxon>Clostridia</taxon>
        <taxon>Eubacteriales</taxon>
        <taxon>Clostridiaceae</taxon>
        <taxon>Caloramator</taxon>
    </lineage>
</organism>
<dbReference type="Proteomes" id="UP000184423">
    <property type="component" value="Unassembled WGS sequence"/>
</dbReference>
<keyword evidence="2" id="KW-1185">Reference proteome</keyword>
<protein>
    <submittedName>
        <fullName evidence="1">Uncharacterized protein</fullName>
    </submittedName>
</protein>
<accession>A0A1M4S6V0</accession>
<name>A0A1M4S6V0_9CLOT</name>
<reference evidence="2" key="1">
    <citation type="submission" date="2016-11" db="EMBL/GenBank/DDBJ databases">
        <authorList>
            <person name="Varghese N."/>
            <person name="Submissions S."/>
        </authorList>
    </citation>
    <scope>NUCLEOTIDE SEQUENCE [LARGE SCALE GENOMIC DNA]</scope>
    <source>
        <strain evidence="2">DSM 10124</strain>
    </source>
</reference>
<gene>
    <name evidence="1" type="ORF">SAMN02746091_00011</name>
</gene>
<dbReference type="AlphaFoldDB" id="A0A1M4S6V0"/>